<dbReference type="PANTHER" id="PTHR43105:SF4">
    <property type="entry name" value="PROTEIN YDEP"/>
    <property type="match status" value="1"/>
</dbReference>
<dbReference type="InterPro" id="IPR041953">
    <property type="entry name" value="YdeP_MopB"/>
</dbReference>
<keyword evidence="9" id="KW-0411">Iron-sulfur</keyword>
<dbReference type="AlphaFoldDB" id="A0A6J6V9Z5"/>
<dbReference type="InterPro" id="IPR010046">
    <property type="entry name" value="Mopterin_OxRdtse_a_bac"/>
</dbReference>
<keyword evidence="5" id="KW-0500">Molybdenum</keyword>
<sequence length="803" mass="87004">MPLGWSFTAPRHDVDERELEVGHPKDAAAGPTAVAVAMKRAVEQMGPVRTARTLLRLNQVDGFDCQGCAWPDPEAGHRHTAEFCENGAKAVAEEATLRRVDRAFFAEHPVAELAERTDYWLGQQGRITEPVVLRPGGTHYEPVSWEEAFATIGRHLRGLSSPDEAVFYTSGKTSNEAAFVYQLFARSFGTNNLPDCSNMCHESTSVALAESIGIGKGSVSLHDVETAELVVIAGQNPGTNHPRMLSALEKVKRNGGKILAINPLREAGLVRFKNPQVPRGVVGNGTALADLHLPVRINGDLALFQAIGSLLLEWDALDHDFIETHTVGFEEYAAHLRTLDRDAVVRATGLTWEQIEGAARLFADSSATVTCWAMGITQHRNSVATVKELANVAFLQGNIGKPGAGLCPVRGHSNVQGDRTMGIWERSPEHFLAAVEQEFGIFVPREHGLDTVASVTALHEGDASVFIGMGGNFVSAVSDTAVTEEAFRRAALTVHVSTKLNRSHVVHGREALILPALGRSERDLTGGRKQRVTVEDSMSAVHASHGPLEPASEHLRSEVDIVCGIALATLGADYPVPWEELRADYTEIRHRISRVVPGAAAYAEKVDQPGGFVLPHPPRDSRTFPTPQGKAVFAVSPIDVLHVPEGRLLLQTMRSHDQFNTTIYGLDDRYRGVKGGRRVVFVHPEDIAALGLEDGQLVDLVSEWRDPDDETASVVERQAPAFRVVSYDQPRGCAAAYYPETNPLVPLTSTALGSNTPTSKSIVVRLDPATHDSTTLWASDAGHVVPSGRGDEDKRAVSPEQLS</sequence>
<comment type="cofactor">
    <cofactor evidence="1">
        <name>Mo-bis(molybdopterin guanine dinucleotide)</name>
        <dbReference type="ChEBI" id="CHEBI:60539"/>
    </cofactor>
</comment>
<evidence type="ECO:0000256" key="4">
    <source>
        <dbReference type="ARBA" id="ARBA00022485"/>
    </source>
</evidence>
<dbReference type="Pfam" id="PF00384">
    <property type="entry name" value="Molybdopterin"/>
    <property type="match status" value="1"/>
</dbReference>
<evidence type="ECO:0000256" key="7">
    <source>
        <dbReference type="ARBA" id="ARBA00023002"/>
    </source>
</evidence>
<dbReference type="InterPro" id="IPR006657">
    <property type="entry name" value="MoPterin_dinucl-bd_dom"/>
</dbReference>
<evidence type="ECO:0000256" key="6">
    <source>
        <dbReference type="ARBA" id="ARBA00022723"/>
    </source>
</evidence>
<evidence type="ECO:0000256" key="3">
    <source>
        <dbReference type="ARBA" id="ARBA00010312"/>
    </source>
</evidence>
<feature type="domain" description="Molybdopterin dinucleotide-binding" evidence="12">
    <location>
        <begin position="648"/>
        <end position="704"/>
    </location>
</feature>
<organism evidence="13">
    <name type="scientific">freshwater metagenome</name>
    <dbReference type="NCBI Taxonomy" id="449393"/>
    <lineage>
        <taxon>unclassified sequences</taxon>
        <taxon>metagenomes</taxon>
        <taxon>ecological metagenomes</taxon>
    </lineage>
</organism>
<dbReference type="GO" id="GO:0016020">
    <property type="term" value="C:membrane"/>
    <property type="evidence" value="ECO:0007669"/>
    <property type="project" value="TreeGrafter"/>
</dbReference>
<dbReference type="SUPFAM" id="SSF53706">
    <property type="entry name" value="Formate dehydrogenase/DMSO reductase, domains 1-3"/>
    <property type="match status" value="1"/>
</dbReference>
<dbReference type="PIRSF" id="PIRSF000144">
    <property type="entry name" value="CbbBc"/>
    <property type="match status" value="1"/>
</dbReference>
<comment type="cofactor">
    <cofactor evidence="2">
        <name>[4Fe-4S] cluster</name>
        <dbReference type="ChEBI" id="CHEBI:49883"/>
    </cofactor>
</comment>
<protein>
    <submittedName>
        <fullName evidence="13">Unannotated protein</fullName>
    </submittedName>
</protein>
<dbReference type="PANTHER" id="PTHR43105">
    <property type="entry name" value="RESPIRATORY NITRATE REDUCTASE"/>
    <property type="match status" value="1"/>
</dbReference>
<evidence type="ECO:0000259" key="12">
    <source>
        <dbReference type="Pfam" id="PF01568"/>
    </source>
</evidence>
<dbReference type="InterPro" id="IPR037951">
    <property type="entry name" value="MopB_CT_YdeP"/>
</dbReference>
<dbReference type="InterPro" id="IPR006656">
    <property type="entry name" value="Mopterin_OxRdtase"/>
</dbReference>
<dbReference type="GO" id="GO:0043546">
    <property type="term" value="F:molybdopterin cofactor binding"/>
    <property type="evidence" value="ECO:0007669"/>
    <property type="project" value="InterPro"/>
</dbReference>
<dbReference type="GO" id="GO:0008863">
    <property type="term" value="F:formate dehydrogenase (NAD+) activity"/>
    <property type="evidence" value="ECO:0007669"/>
    <property type="project" value="InterPro"/>
</dbReference>
<keyword evidence="7" id="KW-0560">Oxidoreductase</keyword>
<dbReference type="GO" id="GO:0051539">
    <property type="term" value="F:4 iron, 4 sulfur cluster binding"/>
    <property type="evidence" value="ECO:0007669"/>
    <property type="project" value="UniProtKB-KW"/>
</dbReference>
<dbReference type="InterPro" id="IPR009010">
    <property type="entry name" value="Asp_de-COase-like_dom_sf"/>
</dbReference>
<keyword evidence="4" id="KW-0004">4Fe-4S</keyword>
<dbReference type="NCBIfam" id="TIGR01701">
    <property type="entry name" value="Fdhalpha-like"/>
    <property type="match status" value="1"/>
</dbReference>
<keyword evidence="8" id="KW-0408">Iron</keyword>
<dbReference type="CDD" id="cd02787">
    <property type="entry name" value="MopB_CT_ydeP"/>
    <property type="match status" value="1"/>
</dbReference>
<dbReference type="Gene3D" id="3.40.50.740">
    <property type="match status" value="1"/>
</dbReference>
<evidence type="ECO:0000259" key="11">
    <source>
        <dbReference type="Pfam" id="PF00384"/>
    </source>
</evidence>
<dbReference type="Pfam" id="PF01568">
    <property type="entry name" value="Molydop_binding"/>
    <property type="match status" value="1"/>
</dbReference>
<feature type="domain" description="Molybdopterin oxidoreductase" evidence="11">
    <location>
        <begin position="126"/>
        <end position="494"/>
    </location>
</feature>
<comment type="similarity">
    <text evidence="3">Belongs to the prokaryotic molybdopterin-containing oxidoreductase family.</text>
</comment>
<gene>
    <name evidence="13" type="ORF">UFOPK2761_03272</name>
</gene>
<reference evidence="13" key="1">
    <citation type="submission" date="2020-05" db="EMBL/GenBank/DDBJ databases">
        <authorList>
            <person name="Chiriac C."/>
            <person name="Salcher M."/>
            <person name="Ghai R."/>
            <person name="Kavagutti S V."/>
        </authorList>
    </citation>
    <scope>NUCLEOTIDE SEQUENCE</scope>
</reference>
<evidence type="ECO:0000256" key="5">
    <source>
        <dbReference type="ARBA" id="ARBA00022505"/>
    </source>
</evidence>
<name>A0A6J6V9Z5_9ZZZZ</name>
<dbReference type="Gene3D" id="3.40.228.10">
    <property type="entry name" value="Dimethylsulfoxide Reductase, domain 2"/>
    <property type="match status" value="1"/>
</dbReference>
<dbReference type="GO" id="GO:0030151">
    <property type="term" value="F:molybdenum ion binding"/>
    <property type="evidence" value="ECO:0007669"/>
    <property type="project" value="InterPro"/>
</dbReference>
<evidence type="ECO:0000256" key="10">
    <source>
        <dbReference type="SAM" id="MobiDB-lite"/>
    </source>
</evidence>
<evidence type="ECO:0000313" key="13">
    <source>
        <dbReference type="EMBL" id="CAB4768950.1"/>
    </source>
</evidence>
<feature type="region of interest" description="Disordered" evidence="10">
    <location>
        <begin position="780"/>
        <end position="803"/>
    </location>
</feature>
<keyword evidence="6" id="KW-0479">Metal-binding</keyword>
<dbReference type="SUPFAM" id="SSF50692">
    <property type="entry name" value="ADC-like"/>
    <property type="match status" value="1"/>
</dbReference>
<evidence type="ECO:0000256" key="9">
    <source>
        <dbReference type="ARBA" id="ARBA00023014"/>
    </source>
</evidence>
<dbReference type="EMBL" id="CAEZYQ010000042">
    <property type="protein sequence ID" value="CAB4768950.1"/>
    <property type="molecule type" value="Genomic_DNA"/>
</dbReference>
<evidence type="ECO:0000256" key="8">
    <source>
        <dbReference type="ARBA" id="ARBA00023004"/>
    </source>
</evidence>
<evidence type="ECO:0000256" key="1">
    <source>
        <dbReference type="ARBA" id="ARBA00001942"/>
    </source>
</evidence>
<dbReference type="CDD" id="cd02767">
    <property type="entry name" value="MopB_ydeP"/>
    <property type="match status" value="1"/>
</dbReference>
<dbReference type="InterPro" id="IPR050123">
    <property type="entry name" value="Prok_molybdopt-oxidoreductase"/>
</dbReference>
<proteinExistence type="inferred from homology"/>
<accession>A0A6J6V9Z5</accession>
<evidence type="ECO:0000256" key="2">
    <source>
        <dbReference type="ARBA" id="ARBA00001966"/>
    </source>
</evidence>